<name>A0A0Q3G7U0_BRADI</name>
<keyword evidence="4" id="KW-1185">Reference proteome</keyword>
<gene>
    <name evidence="2" type="ORF">BRADI_2g35418v3</name>
</gene>
<reference evidence="2 3" key="1">
    <citation type="journal article" date="2010" name="Nature">
        <title>Genome sequencing and analysis of the model grass Brachypodium distachyon.</title>
        <authorList>
            <consortium name="International Brachypodium Initiative"/>
        </authorList>
    </citation>
    <scope>NUCLEOTIDE SEQUENCE [LARGE SCALE GENOMIC DNA]</scope>
    <source>
        <strain evidence="2 3">Bd21</strain>
    </source>
</reference>
<accession>A0A0Q3G7U0</accession>
<dbReference type="EnsemblPlants" id="KQK07432">
    <property type="protein sequence ID" value="KQK07432"/>
    <property type="gene ID" value="BRADI_2g35418v3"/>
</dbReference>
<sequence>MRKEGNGGSSIVQRRPSRRADPEAASTPHTLLRSAAVQDSGCASGMMRAVTPLLTPPYKSAAGTSSSSPLLPDLALSGLLLPLPSPWHCSTLSHNATG</sequence>
<reference evidence="2" key="2">
    <citation type="submission" date="2017-06" db="EMBL/GenBank/DDBJ databases">
        <title>WGS assembly of Brachypodium distachyon.</title>
        <authorList>
            <consortium name="The International Brachypodium Initiative"/>
            <person name="Lucas S."/>
            <person name="Harmon-Smith M."/>
            <person name="Lail K."/>
            <person name="Tice H."/>
            <person name="Grimwood J."/>
            <person name="Bruce D."/>
            <person name="Barry K."/>
            <person name="Shu S."/>
            <person name="Lindquist E."/>
            <person name="Wang M."/>
            <person name="Pitluck S."/>
            <person name="Vogel J.P."/>
            <person name="Garvin D.F."/>
            <person name="Mockler T.C."/>
            <person name="Schmutz J."/>
            <person name="Rokhsar D."/>
            <person name="Bevan M.W."/>
        </authorList>
    </citation>
    <scope>NUCLEOTIDE SEQUENCE</scope>
    <source>
        <strain evidence="2">Bd21</strain>
    </source>
</reference>
<feature type="region of interest" description="Disordered" evidence="1">
    <location>
        <begin position="1"/>
        <end position="35"/>
    </location>
</feature>
<evidence type="ECO:0000256" key="1">
    <source>
        <dbReference type="SAM" id="MobiDB-lite"/>
    </source>
</evidence>
<dbReference type="AlphaFoldDB" id="A0A0Q3G7U0"/>
<dbReference type="EMBL" id="CM000881">
    <property type="protein sequence ID" value="KQK07432.1"/>
    <property type="molecule type" value="Genomic_DNA"/>
</dbReference>
<proteinExistence type="predicted"/>
<dbReference type="Proteomes" id="UP000008810">
    <property type="component" value="Chromosome 2"/>
</dbReference>
<protein>
    <submittedName>
        <fullName evidence="2 3">Uncharacterized protein</fullName>
    </submittedName>
</protein>
<evidence type="ECO:0000313" key="4">
    <source>
        <dbReference type="Proteomes" id="UP000008810"/>
    </source>
</evidence>
<evidence type="ECO:0000313" key="3">
    <source>
        <dbReference type="EnsemblPlants" id="KQK07432"/>
    </source>
</evidence>
<evidence type="ECO:0000313" key="2">
    <source>
        <dbReference type="EMBL" id="KQK07432.1"/>
    </source>
</evidence>
<dbReference type="InParanoid" id="A0A0Q3G7U0"/>
<dbReference type="Gramene" id="KQK07432">
    <property type="protein sequence ID" value="KQK07432"/>
    <property type="gene ID" value="BRADI_2g35418v3"/>
</dbReference>
<reference evidence="3" key="3">
    <citation type="submission" date="2018-08" db="UniProtKB">
        <authorList>
            <consortium name="EnsemblPlants"/>
        </authorList>
    </citation>
    <scope>IDENTIFICATION</scope>
    <source>
        <strain evidence="3">cv. Bd21</strain>
    </source>
</reference>
<organism evidence="2">
    <name type="scientific">Brachypodium distachyon</name>
    <name type="common">Purple false brome</name>
    <name type="synonym">Trachynia distachya</name>
    <dbReference type="NCBI Taxonomy" id="15368"/>
    <lineage>
        <taxon>Eukaryota</taxon>
        <taxon>Viridiplantae</taxon>
        <taxon>Streptophyta</taxon>
        <taxon>Embryophyta</taxon>
        <taxon>Tracheophyta</taxon>
        <taxon>Spermatophyta</taxon>
        <taxon>Magnoliopsida</taxon>
        <taxon>Liliopsida</taxon>
        <taxon>Poales</taxon>
        <taxon>Poaceae</taxon>
        <taxon>BOP clade</taxon>
        <taxon>Pooideae</taxon>
        <taxon>Stipodae</taxon>
        <taxon>Brachypodieae</taxon>
        <taxon>Brachypodium</taxon>
    </lineage>
</organism>